<organism evidence="1 2">
    <name type="scientific">Entomophthora muscae</name>
    <dbReference type="NCBI Taxonomy" id="34485"/>
    <lineage>
        <taxon>Eukaryota</taxon>
        <taxon>Fungi</taxon>
        <taxon>Fungi incertae sedis</taxon>
        <taxon>Zoopagomycota</taxon>
        <taxon>Entomophthoromycotina</taxon>
        <taxon>Entomophthoromycetes</taxon>
        <taxon>Entomophthorales</taxon>
        <taxon>Entomophthoraceae</taxon>
        <taxon>Entomophthora</taxon>
    </lineage>
</organism>
<evidence type="ECO:0000313" key="2">
    <source>
        <dbReference type="Proteomes" id="UP001165960"/>
    </source>
</evidence>
<dbReference type="Proteomes" id="UP001165960">
    <property type="component" value="Unassembled WGS sequence"/>
</dbReference>
<evidence type="ECO:0000313" key="1">
    <source>
        <dbReference type="EMBL" id="KAJ9083835.1"/>
    </source>
</evidence>
<keyword evidence="2" id="KW-1185">Reference proteome</keyword>
<proteinExistence type="predicted"/>
<comment type="caution">
    <text evidence="1">The sequence shown here is derived from an EMBL/GenBank/DDBJ whole genome shotgun (WGS) entry which is preliminary data.</text>
</comment>
<reference evidence="1" key="1">
    <citation type="submission" date="2022-04" db="EMBL/GenBank/DDBJ databases">
        <title>Genome of the entomopathogenic fungus Entomophthora muscae.</title>
        <authorList>
            <person name="Elya C."/>
            <person name="Lovett B.R."/>
            <person name="Lee E."/>
            <person name="Macias A.M."/>
            <person name="Hajek A.E."/>
            <person name="De Bivort B.L."/>
            <person name="Kasson M.T."/>
            <person name="De Fine Licht H.H."/>
            <person name="Stajich J.E."/>
        </authorList>
    </citation>
    <scope>NUCLEOTIDE SEQUENCE</scope>
    <source>
        <strain evidence="1">Berkeley</strain>
    </source>
</reference>
<dbReference type="EMBL" id="QTSX02000923">
    <property type="protein sequence ID" value="KAJ9083835.1"/>
    <property type="molecule type" value="Genomic_DNA"/>
</dbReference>
<sequence>MMAEQNYEAKHALSSSASPHPLNKNFTLEYIVDPDGPSFSFTLICKRQVCSQGPSPGCKLTPPTMKCTDCEDALSPSASPLAHGETGEELEHPSNPDPHRKPPSSPLPLCAYVRNSKWNPCHPNRFVSLDIEDDLENEDHYPCLPDLNIYLLFEDNPCYNIVTVDSVPKSPRNRGRFSNLPSETPSLEASPASTAAWEHRATGQESEDKRPVAFGSHHCSHPGQMGPAMVSQVNFPGLGPIRSLIQLKGTGRAYWQSLLIWAS</sequence>
<name>A0ACC2UAV4_9FUNG</name>
<protein>
    <submittedName>
        <fullName evidence="1">Uncharacterized protein</fullName>
    </submittedName>
</protein>
<accession>A0ACC2UAV4</accession>
<gene>
    <name evidence="1" type="ORF">DSO57_1030666</name>
</gene>